<gene>
    <name evidence="2" type="ORF">ACOC_LOCUS7936</name>
</gene>
<reference evidence="4" key="1">
    <citation type="submission" date="2016-04" db="UniProtKB">
        <authorList>
            <consortium name="WormBaseParasite"/>
        </authorList>
    </citation>
    <scope>IDENTIFICATION</scope>
</reference>
<dbReference type="EMBL" id="UYYA01004094">
    <property type="protein sequence ID" value="VDM59521.1"/>
    <property type="molecule type" value="Genomic_DNA"/>
</dbReference>
<proteinExistence type="predicted"/>
<dbReference type="AlphaFoldDB" id="A0A158PIT3"/>
<protein>
    <submittedName>
        <fullName evidence="4">G_PROTEIN_RECEP_F1_2 domain-containing protein</fullName>
    </submittedName>
</protein>
<accession>A0A158PIT3</accession>
<dbReference type="Proteomes" id="UP000267027">
    <property type="component" value="Unassembled WGS sequence"/>
</dbReference>
<name>A0A158PIT3_ANGCS</name>
<dbReference type="OrthoDB" id="330772at2759"/>
<dbReference type="STRING" id="334426.A0A158PIT3"/>
<organism evidence="4">
    <name type="scientific">Angiostrongylus costaricensis</name>
    <name type="common">Nematode worm</name>
    <dbReference type="NCBI Taxonomy" id="334426"/>
    <lineage>
        <taxon>Eukaryota</taxon>
        <taxon>Metazoa</taxon>
        <taxon>Ecdysozoa</taxon>
        <taxon>Nematoda</taxon>
        <taxon>Chromadorea</taxon>
        <taxon>Rhabditida</taxon>
        <taxon>Rhabditina</taxon>
        <taxon>Rhabditomorpha</taxon>
        <taxon>Strongyloidea</taxon>
        <taxon>Metastrongylidae</taxon>
        <taxon>Angiostrongylus</taxon>
    </lineage>
</organism>
<sequence length="105" mass="12702">MFFVPLTLFYRMFRNDDRPSKRQRVDYDEMDDDDERDSRPKRTLASTVVMPSIETKSREEKIEEMNKTEKKEVTTRLVKSRLFHCLMIARNIDIYHLLVTPLFLI</sequence>
<dbReference type="WBParaSite" id="ACOC_0000793501-mRNA-1">
    <property type="protein sequence ID" value="ACOC_0000793501-mRNA-1"/>
    <property type="gene ID" value="ACOC_0000793501"/>
</dbReference>
<evidence type="ECO:0000313" key="4">
    <source>
        <dbReference type="WBParaSite" id="ACOC_0000793501-mRNA-1"/>
    </source>
</evidence>
<feature type="region of interest" description="Disordered" evidence="1">
    <location>
        <begin position="21"/>
        <end position="42"/>
    </location>
</feature>
<evidence type="ECO:0000313" key="3">
    <source>
        <dbReference type="Proteomes" id="UP000267027"/>
    </source>
</evidence>
<evidence type="ECO:0000256" key="1">
    <source>
        <dbReference type="SAM" id="MobiDB-lite"/>
    </source>
</evidence>
<keyword evidence="3" id="KW-1185">Reference proteome</keyword>
<reference evidence="2 3" key="2">
    <citation type="submission" date="2018-11" db="EMBL/GenBank/DDBJ databases">
        <authorList>
            <consortium name="Pathogen Informatics"/>
        </authorList>
    </citation>
    <scope>NUCLEOTIDE SEQUENCE [LARGE SCALE GENOMIC DNA]</scope>
    <source>
        <strain evidence="2 3">Costa Rica</strain>
    </source>
</reference>
<evidence type="ECO:0000313" key="2">
    <source>
        <dbReference type="EMBL" id="VDM59521.1"/>
    </source>
</evidence>